<dbReference type="Proteomes" id="UP001214301">
    <property type="component" value="Chromosome"/>
</dbReference>
<name>A0ABY7R693_9PSED</name>
<evidence type="ECO:0000313" key="1">
    <source>
        <dbReference type="EMBL" id="WCH98979.1"/>
    </source>
</evidence>
<dbReference type="RefSeq" id="WP_033699708.1">
    <property type="nucleotide sequence ID" value="NZ_CP116669.1"/>
</dbReference>
<accession>A0ABY7R693</accession>
<reference evidence="1 2" key="1">
    <citation type="journal article" date="2020" name="Front. Microbiol.">
        <title>Toward Biorecycling: Isolation of a Soil Bacterium That Grows on a Polyurethane Oligomer and Monomer.</title>
        <authorList>
            <person name="Espinosa M.J.C."/>
            <person name="Blanco A.C."/>
            <person name="Schmidgall T."/>
            <person name="Atanasoff-Kardjalieff A.K."/>
            <person name="Kappelmeyer U."/>
            <person name="Tischler D."/>
            <person name="Pieper D.H."/>
            <person name="Heipieper H.J."/>
            <person name="Eberlein C."/>
        </authorList>
    </citation>
    <scope>NUCLEOTIDE SEQUENCE [LARGE SCALE GENOMIC DNA]</scope>
    <source>
        <strain evidence="1 2">TDA1</strain>
    </source>
</reference>
<dbReference type="EMBL" id="CP116669">
    <property type="protein sequence ID" value="WCH98979.1"/>
    <property type="molecule type" value="Genomic_DNA"/>
</dbReference>
<evidence type="ECO:0000313" key="2">
    <source>
        <dbReference type="Proteomes" id="UP001214301"/>
    </source>
</evidence>
<sequence>MSDAYKKVLFRLQQDADGYPPASVEGLWAKATEGGYEVDNIPFYVYGIAPGDIIGTRDEAGETWFDALRSSGGRSVFRVIVKPPETLDQVRTALEDFGCKCEAEQAVRMLAVEVATQRSLDTLLYYLLTQREADLLDFEEGVLRHTIPEEFR</sequence>
<dbReference type="GeneID" id="301036402"/>
<dbReference type="InterPro" id="IPR025361">
    <property type="entry name" value="DUF4265"/>
</dbReference>
<organism evidence="1 2">
    <name type="scientific">Pseudomonas capeferrum</name>
    <dbReference type="NCBI Taxonomy" id="1495066"/>
    <lineage>
        <taxon>Bacteria</taxon>
        <taxon>Pseudomonadati</taxon>
        <taxon>Pseudomonadota</taxon>
        <taxon>Gammaproteobacteria</taxon>
        <taxon>Pseudomonadales</taxon>
        <taxon>Pseudomonadaceae</taxon>
        <taxon>Pseudomonas</taxon>
    </lineage>
</organism>
<proteinExistence type="predicted"/>
<dbReference type="Pfam" id="PF14085">
    <property type="entry name" value="DUF4265"/>
    <property type="match status" value="1"/>
</dbReference>
<protein>
    <submittedName>
        <fullName evidence="1">DUF4265 domain-containing protein</fullName>
    </submittedName>
</protein>
<keyword evidence="2" id="KW-1185">Reference proteome</keyword>
<gene>
    <name evidence="1" type="ORF">PMC74_19690</name>
</gene>